<accession>A0A1M2VWU5</accession>
<dbReference type="STRING" id="154538.A0A1M2VWU5"/>
<reference evidence="1 2" key="1">
    <citation type="submission" date="2016-10" db="EMBL/GenBank/DDBJ databases">
        <title>Genome sequence of the basidiomycete white-rot fungus Trametes pubescens.</title>
        <authorList>
            <person name="Makela M.R."/>
            <person name="Granchi Z."/>
            <person name="Peng M."/>
            <person name="De Vries R.P."/>
            <person name="Grigoriev I."/>
            <person name="Riley R."/>
            <person name="Hilden K."/>
        </authorList>
    </citation>
    <scope>NUCLEOTIDE SEQUENCE [LARGE SCALE GENOMIC DNA]</scope>
    <source>
        <strain evidence="1 2">FBCC735</strain>
    </source>
</reference>
<keyword evidence="2" id="KW-1185">Reference proteome</keyword>
<dbReference type="OMA" id="HTCIVED"/>
<evidence type="ECO:0008006" key="3">
    <source>
        <dbReference type="Google" id="ProtNLM"/>
    </source>
</evidence>
<dbReference type="OrthoDB" id="2748613at2759"/>
<dbReference type="Proteomes" id="UP000184267">
    <property type="component" value="Unassembled WGS sequence"/>
</dbReference>
<comment type="caution">
    <text evidence="1">The sequence shown here is derived from an EMBL/GenBank/DDBJ whole genome shotgun (WGS) entry which is preliminary data.</text>
</comment>
<evidence type="ECO:0000313" key="2">
    <source>
        <dbReference type="Proteomes" id="UP000184267"/>
    </source>
</evidence>
<evidence type="ECO:0000313" key="1">
    <source>
        <dbReference type="EMBL" id="OJT12053.1"/>
    </source>
</evidence>
<dbReference type="AlphaFoldDB" id="A0A1M2VWU5"/>
<dbReference type="EMBL" id="MNAD01000534">
    <property type="protein sequence ID" value="OJT12053.1"/>
    <property type="molecule type" value="Genomic_DNA"/>
</dbReference>
<gene>
    <name evidence="1" type="ORF">TRAPUB_11391</name>
</gene>
<proteinExistence type="predicted"/>
<sequence>MNALFGADARECRDEDILCAMEIGHIQASDAVAAATEGYVPGATPDNQEVPGEDMLMENVGYTDSDDTLAVNPRDMAVEAMAHCVNKRRFIKSQAGSRFIPDFKNSSLLSWLFPHLDPWGIGGFYDERRQRPLTLDQQLKYLLRVEDSLFCKDPNFAFVYYNIRQKKAVFDSVTFQVPAAQRDRVISEIMQLNVEHLDSLAEALKQNPRYKPNTEEERRIMRVLGK</sequence>
<organism evidence="1 2">
    <name type="scientific">Trametes pubescens</name>
    <name type="common">White-rot fungus</name>
    <dbReference type="NCBI Taxonomy" id="154538"/>
    <lineage>
        <taxon>Eukaryota</taxon>
        <taxon>Fungi</taxon>
        <taxon>Dikarya</taxon>
        <taxon>Basidiomycota</taxon>
        <taxon>Agaricomycotina</taxon>
        <taxon>Agaricomycetes</taxon>
        <taxon>Polyporales</taxon>
        <taxon>Polyporaceae</taxon>
        <taxon>Trametes</taxon>
    </lineage>
</organism>
<feature type="non-terminal residue" evidence="1">
    <location>
        <position position="226"/>
    </location>
</feature>
<name>A0A1M2VWU5_TRAPU</name>
<protein>
    <recommendedName>
        <fullName evidence="3">Helitron helicase-like domain-containing protein</fullName>
    </recommendedName>
</protein>